<proteinExistence type="predicted"/>
<feature type="region of interest" description="Disordered" evidence="1">
    <location>
        <begin position="1"/>
        <end position="42"/>
    </location>
</feature>
<evidence type="ECO:0000313" key="3">
    <source>
        <dbReference type="Proteomes" id="UP001251528"/>
    </source>
</evidence>
<accession>A0AAJ0CMU3</accession>
<dbReference type="AlphaFoldDB" id="A0AAJ0CMU3"/>
<feature type="compositionally biased region" description="Low complexity" evidence="1">
    <location>
        <begin position="93"/>
        <end position="107"/>
    </location>
</feature>
<protein>
    <submittedName>
        <fullName evidence="2">Uncharacterized protein</fullName>
    </submittedName>
</protein>
<evidence type="ECO:0000313" key="2">
    <source>
        <dbReference type="EMBL" id="KAK2596256.1"/>
    </source>
</evidence>
<feature type="compositionally biased region" description="Basic and acidic residues" evidence="1">
    <location>
        <begin position="81"/>
        <end position="92"/>
    </location>
</feature>
<sequence>MPGTEALEANPGLESDSGVTTCSSSSSPVAGDNATIPIPDNGDRIRALMAKYEQVMSGDGAKTQRASSADEGGRTTILPLSRDDNDRIDDKPTTSSTPRSRPSSRGTRGSRKGHSEAQSRVQKKRASVSGRYAYAFERLGGARRAARGSIECEVY</sequence>
<gene>
    <name evidence="2" type="ORF">QQS21_006348</name>
</gene>
<keyword evidence="3" id="KW-1185">Reference proteome</keyword>
<evidence type="ECO:0000256" key="1">
    <source>
        <dbReference type="SAM" id="MobiDB-lite"/>
    </source>
</evidence>
<reference evidence="2" key="1">
    <citation type="submission" date="2023-06" db="EMBL/GenBank/DDBJ databases">
        <title>Conoideocrella luteorostrata (Hypocreales: Clavicipitaceae), a potential biocontrol fungus for elongate hemlock scale in United States Christmas tree production areas.</title>
        <authorList>
            <person name="Barrett H."/>
            <person name="Lovett B."/>
            <person name="Macias A.M."/>
            <person name="Stajich J.E."/>
            <person name="Kasson M.T."/>
        </authorList>
    </citation>
    <scope>NUCLEOTIDE SEQUENCE</scope>
    <source>
        <strain evidence="2">ARSEF 14590</strain>
    </source>
</reference>
<dbReference type="EMBL" id="JASWJB010000116">
    <property type="protein sequence ID" value="KAK2596256.1"/>
    <property type="molecule type" value="Genomic_DNA"/>
</dbReference>
<dbReference type="Proteomes" id="UP001251528">
    <property type="component" value="Unassembled WGS sequence"/>
</dbReference>
<name>A0AAJ0CMU3_9HYPO</name>
<feature type="region of interest" description="Disordered" evidence="1">
    <location>
        <begin position="55"/>
        <end position="128"/>
    </location>
</feature>
<organism evidence="2 3">
    <name type="scientific">Conoideocrella luteorostrata</name>
    <dbReference type="NCBI Taxonomy" id="1105319"/>
    <lineage>
        <taxon>Eukaryota</taxon>
        <taxon>Fungi</taxon>
        <taxon>Dikarya</taxon>
        <taxon>Ascomycota</taxon>
        <taxon>Pezizomycotina</taxon>
        <taxon>Sordariomycetes</taxon>
        <taxon>Hypocreomycetidae</taxon>
        <taxon>Hypocreales</taxon>
        <taxon>Clavicipitaceae</taxon>
        <taxon>Conoideocrella</taxon>
    </lineage>
</organism>
<comment type="caution">
    <text evidence="2">The sequence shown here is derived from an EMBL/GenBank/DDBJ whole genome shotgun (WGS) entry which is preliminary data.</text>
</comment>